<gene>
    <name evidence="2" type="ORF">QR685DRAFT_542555</name>
</gene>
<proteinExistence type="predicted"/>
<name>A0ABR3DN41_NEUIN</name>
<comment type="caution">
    <text evidence="2">The sequence shown here is derived from an EMBL/GenBank/DDBJ whole genome shotgun (WGS) entry which is preliminary data.</text>
</comment>
<dbReference type="Proteomes" id="UP001451303">
    <property type="component" value="Unassembled WGS sequence"/>
</dbReference>
<organism evidence="2 3">
    <name type="scientific">Neurospora intermedia</name>
    <dbReference type="NCBI Taxonomy" id="5142"/>
    <lineage>
        <taxon>Eukaryota</taxon>
        <taxon>Fungi</taxon>
        <taxon>Dikarya</taxon>
        <taxon>Ascomycota</taxon>
        <taxon>Pezizomycotina</taxon>
        <taxon>Sordariomycetes</taxon>
        <taxon>Sordariomycetidae</taxon>
        <taxon>Sordariales</taxon>
        <taxon>Sordariaceae</taxon>
        <taxon>Neurospora</taxon>
    </lineage>
</organism>
<evidence type="ECO:0000256" key="1">
    <source>
        <dbReference type="SAM" id="MobiDB-lite"/>
    </source>
</evidence>
<evidence type="ECO:0000313" key="2">
    <source>
        <dbReference type="EMBL" id="KAL0474080.1"/>
    </source>
</evidence>
<dbReference type="EMBL" id="JAVLET010000002">
    <property type="protein sequence ID" value="KAL0474080.1"/>
    <property type="molecule type" value="Genomic_DNA"/>
</dbReference>
<protein>
    <submittedName>
        <fullName evidence="2">Uncharacterized protein</fullName>
    </submittedName>
</protein>
<feature type="compositionally biased region" description="Polar residues" evidence="1">
    <location>
        <begin position="1"/>
        <end position="22"/>
    </location>
</feature>
<evidence type="ECO:0000313" key="3">
    <source>
        <dbReference type="Proteomes" id="UP001451303"/>
    </source>
</evidence>
<keyword evidence="3" id="KW-1185">Reference proteome</keyword>
<feature type="region of interest" description="Disordered" evidence="1">
    <location>
        <begin position="1"/>
        <end position="26"/>
    </location>
</feature>
<sequence length="153" mass="17452">MSTWRTPPAASFTSLASRSPLKSGQHGELGTVLRYTDGWTGRQHNMITDADPHITLYVGKQRGKRGQELLLQGHIYLEKVQEDKEDAGEWHYSYLADPTKRYIPSLESRRLQRSGGSQPTLTKRLGEQTISLAFPFVERFQFKELGRFRSAVN</sequence>
<accession>A0ABR3DN41</accession>
<reference evidence="2 3" key="1">
    <citation type="submission" date="2023-09" db="EMBL/GenBank/DDBJ databases">
        <title>Multi-omics analysis of a traditional fermented food reveals byproduct-associated fungal strains for waste-to-food upcycling.</title>
        <authorList>
            <consortium name="Lawrence Berkeley National Laboratory"/>
            <person name="Rekdal V.M."/>
            <person name="Villalobos-Escobedo J.M."/>
            <person name="Rodriguez-Valeron N."/>
            <person name="Garcia M.O."/>
            <person name="Vasquez D.P."/>
            <person name="Damayanti I."/>
            <person name="Sorensen P.M."/>
            <person name="Baidoo E.E."/>
            <person name="De Carvalho A.C."/>
            <person name="Riley R."/>
            <person name="Lipzen A."/>
            <person name="He G."/>
            <person name="Yan M."/>
            <person name="Haridas S."/>
            <person name="Daum C."/>
            <person name="Yoshinaga Y."/>
            <person name="Ng V."/>
            <person name="Grigoriev I.V."/>
            <person name="Munk R."/>
            <person name="Nuraida L."/>
            <person name="Wijaya C.H."/>
            <person name="Morales P.-C."/>
            <person name="Keasling J.D."/>
        </authorList>
    </citation>
    <scope>NUCLEOTIDE SEQUENCE [LARGE SCALE GENOMIC DNA]</scope>
    <source>
        <strain evidence="2 3">FGSC 2613</strain>
    </source>
</reference>